<dbReference type="Proteomes" id="UP000238392">
    <property type="component" value="Unassembled WGS sequence"/>
</dbReference>
<keyword evidence="1" id="KW-0812">Transmembrane</keyword>
<feature type="transmembrane region" description="Helical" evidence="1">
    <location>
        <begin position="80"/>
        <end position="97"/>
    </location>
</feature>
<feature type="transmembrane region" description="Helical" evidence="1">
    <location>
        <begin position="13"/>
        <end position="35"/>
    </location>
</feature>
<sequence>MGQAEAPLYFRKALIYLGISAAIYLLMVTVTLTHLQDLTDMQPFDLRFKGYSHEAAQALLEALGNDGRSYYLTRQIPLDVLYPALLALTLINWMRWLNAMTPCSVLLRAGIAISVIGMLADYAENIGIATMLLIHPALPQALVSVASAMTQVKSVATTLAVMALIGMIVVRIYRAHLAPR</sequence>
<comment type="caution">
    <text evidence="2">The sequence shown here is derived from an EMBL/GenBank/DDBJ whole genome shotgun (WGS) entry which is preliminary data.</text>
</comment>
<feature type="transmembrane region" description="Helical" evidence="1">
    <location>
        <begin position="109"/>
        <end position="134"/>
    </location>
</feature>
<keyword evidence="1" id="KW-1133">Transmembrane helix</keyword>
<keyword evidence="1" id="KW-0472">Membrane</keyword>
<dbReference type="OrthoDB" id="5198105at2"/>
<dbReference type="EMBL" id="PVTQ01000005">
    <property type="protein sequence ID" value="PRY90137.1"/>
    <property type="molecule type" value="Genomic_DNA"/>
</dbReference>
<dbReference type="AlphaFoldDB" id="A0A2T0WTY4"/>
<accession>A0A2T0WTY4</accession>
<protein>
    <submittedName>
        <fullName evidence="2">Uncharacterized protein</fullName>
    </submittedName>
</protein>
<reference evidence="2 3" key="1">
    <citation type="submission" date="2018-03" db="EMBL/GenBank/DDBJ databases">
        <title>Genomic Encyclopedia of Archaeal and Bacterial Type Strains, Phase II (KMG-II): from individual species to whole genera.</title>
        <authorList>
            <person name="Goeker M."/>
        </authorList>
    </citation>
    <scope>NUCLEOTIDE SEQUENCE [LARGE SCALE GENOMIC DNA]</scope>
    <source>
        <strain evidence="2 3">DSM 100212</strain>
    </source>
</reference>
<evidence type="ECO:0000313" key="3">
    <source>
        <dbReference type="Proteomes" id="UP000238392"/>
    </source>
</evidence>
<proteinExistence type="predicted"/>
<dbReference type="RefSeq" id="WP_106263958.1">
    <property type="nucleotide sequence ID" value="NZ_PVTQ01000005.1"/>
</dbReference>
<gene>
    <name evidence="2" type="ORF">CLV74_105117</name>
</gene>
<evidence type="ECO:0000313" key="2">
    <source>
        <dbReference type="EMBL" id="PRY90137.1"/>
    </source>
</evidence>
<evidence type="ECO:0000256" key="1">
    <source>
        <dbReference type="SAM" id="Phobius"/>
    </source>
</evidence>
<keyword evidence="3" id="KW-1185">Reference proteome</keyword>
<organism evidence="2 3">
    <name type="scientific">Donghicola tyrosinivorans</name>
    <dbReference type="NCBI Taxonomy" id="1652492"/>
    <lineage>
        <taxon>Bacteria</taxon>
        <taxon>Pseudomonadati</taxon>
        <taxon>Pseudomonadota</taxon>
        <taxon>Alphaproteobacteria</taxon>
        <taxon>Rhodobacterales</taxon>
        <taxon>Roseobacteraceae</taxon>
        <taxon>Donghicola</taxon>
    </lineage>
</organism>
<name>A0A2T0WTY4_9RHOB</name>
<feature type="transmembrane region" description="Helical" evidence="1">
    <location>
        <begin position="154"/>
        <end position="173"/>
    </location>
</feature>